<feature type="domain" description="Formin GTPase-binding" evidence="2">
    <location>
        <begin position="306"/>
        <end position="584"/>
    </location>
</feature>
<feature type="region of interest" description="Disordered" evidence="1">
    <location>
        <begin position="79"/>
        <end position="185"/>
    </location>
</feature>
<proteinExistence type="predicted"/>
<evidence type="ECO:0000256" key="1">
    <source>
        <dbReference type="SAM" id="MobiDB-lite"/>
    </source>
</evidence>
<feature type="compositionally biased region" description="Low complexity" evidence="1">
    <location>
        <begin position="244"/>
        <end position="256"/>
    </location>
</feature>
<feature type="compositionally biased region" description="Basic and acidic residues" evidence="1">
    <location>
        <begin position="119"/>
        <end position="130"/>
    </location>
</feature>
<dbReference type="GO" id="GO:0003779">
    <property type="term" value="F:actin binding"/>
    <property type="evidence" value="ECO:0007669"/>
    <property type="project" value="InterPro"/>
</dbReference>
<comment type="caution">
    <text evidence="3">The sequence shown here is derived from an EMBL/GenBank/DDBJ whole genome shotgun (WGS) entry which is preliminary data.</text>
</comment>
<reference evidence="3" key="1">
    <citation type="submission" date="2023-06" db="EMBL/GenBank/DDBJ databases">
        <title>Genome-scale phylogeny and comparative genomics of the fungal order Sordariales.</title>
        <authorList>
            <consortium name="Lawrence Berkeley National Laboratory"/>
            <person name="Hensen N."/>
            <person name="Bonometti L."/>
            <person name="Westerberg I."/>
            <person name="Brannstrom I.O."/>
            <person name="Guillou S."/>
            <person name="Cros-Aarteil S."/>
            <person name="Calhoun S."/>
            <person name="Haridas S."/>
            <person name="Kuo A."/>
            <person name="Mondo S."/>
            <person name="Pangilinan J."/>
            <person name="Riley R."/>
            <person name="Labutti K."/>
            <person name="Andreopoulos B."/>
            <person name="Lipzen A."/>
            <person name="Chen C."/>
            <person name="Yanf M."/>
            <person name="Daum C."/>
            <person name="Ng V."/>
            <person name="Clum A."/>
            <person name="Steindorff A."/>
            <person name="Ohm R."/>
            <person name="Martin F."/>
            <person name="Silar P."/>
            <person name="Natvig D."/>
            <person name="Lalanne C."/>
            <person name="Gautier V."/>
            <person name="Ament-Velasquez S.L."/>
            <person name="Kruys A."/>
            <person name="Hutchinson M.I."/>
            <person name="Powell A.J."/>
            <person name="Barry K."/>
            <person name="Miller A.N."/>
            <person name="Grigoriev I.V."/>
            <person name="Debuchy R."/>
            <person name="Gladieux P."/>
            <person name="Thoren M.H."/>
            <person name="Johannesson H."/>
        </authorList>
    </citation>
    <scope>NUCLEOTIDE SEQUENCE</scope>
    <source>
        <strain evidence="3">8032-3</strain>
    </source>
</reference>
<dbReference type="Gene3D" id="1.25.10.10">
    <property type="entry name" value="Leucine-rich Repeat Variant"/>
    <property type="match status" value="1"/>
</dbReference>
<dbReference type="InterPro" id="IPR016024">
    <property type="entry name" value="ARM-type_fold"/>
</dbReference>
<evidence type="ECO:0000313" key="4">
    <source>
        <dbReference type="Proteomes" id="UP001244011"/>
    </source>
</evidence>
<feature type="compositionally biased region" description="Basic and acidic residues" evidence="1">
    <location>
        <begin position="353"/>
        <end position="363"/>
    </location>
</feature>
<feature type="compositionally biased region" description="Polar residues" evidence="1">
    <location>
        <begin position="669"/>
        <end position="682"/>
    </location>
</feature>
<feature type="compositionally biased region" description="Low complexity" evidence="1">
    <location>
        <begin position="809"/>
        <end position="818"/>
    </location>
</feature>
<dbReference type="GO" id="GO:0030036">
    <property type="term" value="P:actin cytoskeleton organization"/>
    <property type="evidence" value="ECO:0007669"/>
    <property type="project" value="InterPro"/>
</dbReference>
<feature type="compositionally biased region" description="Low complexity" evidence="1">
    <location>
        <begin position="425"/>
        <end position="442"/>
    </location>
</feature>
<feature type="region of interest" description="Disordered" evidence="1">
    <location>
        <begin position="232"/>
        <end position="286"/>
    </location>
</feature>
<dbReference type="InterPro" id="IPR011989">
    <property type="entry name" value="ARM-like"/>
</dbReference>
<dbReference type="GO" id="GO:0031267">
    <property type="term" value="F:small GTPase binding"/>
    <property type="evidence" value="ECO:0007669"/>
    <property type="project" value="InterPro"/>
</dbReference>
<dbReference type="GeneID" id="85310942"/>
<gene>
    <name evidence="3" type="ORF">QBC33DRAFT_536936</name>
</gene>
<sequence>MASVENPNITVGAAEPRHHQRSKSSVIRSFIGHRKNNSDGSGLRSPLLIPTTSYVSGPELSLDMGMPVFTQQSRALGELQQNQQDQGTRSPKKAQDDKQQSPTKRAFATMSMKSLGVKESGKVHKSRDASPTKPKKAKSSTNLAGLLLRPKASKSVTKLTDEEARATKDKENRTPPSSLANDYAPPPPIFAQFTSQPLPSPTVDCLDDPFGSHPTQYENPGEGVIMKLRPTSFHPSHVPKQDSRGSQSIGSRSGRIWKSKQGTDNKTKERQTVGKGGTGTAARPGVFSAFQGLGSRTKSAGSASTEPFIDPKDIDKHLEAMLDRRNIPENQRYKMRNLTDTIKMEFIRQDWAETKTAKSDRPGTNDSDTSMEASTVATPDPAGIKKKKHRSLTFSKAGSSKGLPSPTKKSKPEGTLGRHFRSKSTDSVVSDRPSSSASSSSTGILSKAKGQQRPLEFVTYLRKVQKPENVEVGKLHKLRILLRNETVAWTEEFIRQGGMKEIVDLLHRIMEVEWREEHEDALLHENLLCLKALCTTALALQYLHSIHQTLFPALLHMIFDPEKKGPSEFTTRNIITSVLLKYIECVSGQERLSRAQRVLRYLRDPEAKEEERPVSFVLEMRRDRPYRVWCKEVVNVTKEVFWIFLHNLNVVSLPPVGGKKPSSSPSKVATTADQPTTLTSQGPPLEGGSSTGPGSQFDYMGRHFPQERAPVPAAPYVGGVEWEATNYLASHLDLMNAILACTGPTAEARNQLRAELRISGWERCMGASLRLCKEKFYGAVHDGLRTWVAAAAEDGWDVRDVRYGPPPESRSASPAKKAGAGGGPGRKKLEAAPKLEMPRLDFALDRKGVSDGHGNDMWLS</sequence>
<dbReference type="RefSeq" id="XP_060283885.1">
    <property type="nucleotide sequence ID" value="XM_060427755.1"/>
</dbReference>
<dbReference type="Pfam" id="PF06371">
    <property type="entry name" value="Drf_GBD"/>
    <property type="match status" value="1"/>
</dbReference>
<dbReference type="Proteomes" id="UP001244011">
    <property type="component" value="Unassembled WGS sequence"/>
</dbReference>
<feature type="region of interest" description="Disordered" evidence="1">
    <location>
        <begin position="655"/>
        <end position="701"/>
    </location>
</feature>
<feature type="compositionally biased region" description="Basic and acidic residues" evidence="1">
    <location>
        <begin position="159"/>
        <end position="173"/>
    </location>
</feature>
<organism evidence="3 4">
    <name type="scientific">Phialemonium atrogriseum</name>
    <dbReference type="NCBI Taxonomy" id="1093897"/>
    <lineage>
        <taxon>Eukaryota</taxon>
        <taxon>Fungi</taxon>
        <taxon>Dikarya</taxon>
        <taxon>Ascomycota</taxon>
        <taxon>Pezizomycotina</taxon>
        <taxon>Sordariomycetes</taxon>
        <taxon>Sordariomycetidae</taxon>
        <taxon>Cephalothecales</taxon>
        <taxon>Cephalothecaceae</taxon>
        <taxon>Phialemonium</taxon>
    </lineage>
</organism>
<accession>A0AAJ0C194</accession>
<dbReference type="InterPro" id="IPR010473">
    <property type="entry name" value="GTPase-bd"/>
</dbReference>
<feature type="region of interest" description="Disordered" evidence="1">
    <location>
        <begin position="1"/>
        <end position="25"/>
    </location>
</feature>
<dbReference type="EMBL" id="MU839007">
    <property type="protein sequence ID" value="KAK1767672.1"/>
    <property type="molecule type" value="Genomic_DNA"/>
</dbReference>
<feature type="compositionally biased region" description="Polar residues" evidence="1">
    <location>
        <begin position="79"/>
        <end position="89"/>
    </location>
</feature>
<feature type="compositionally biased region" description="Low complexity" evidence="1">
    <location>
        <begin position="655"/>
        <end position="668"/>
    </location>
</feature>
<feature type="region of interest" description="Disordered" evidence="1">
    <location>
        <begin position="801"/>
        <end position="834"/>
    </location>
</feature>
<dbReference type="AlphaFoldDB" id="A0AAJ0C194"/>
<dbReference type="SUPFAM" id="SSF48371">
    <property type="entry name" value="ARM repeat"/>
    <property type="match status" value="1"/>
</dbReference>
<evidence type="ECO:0000259" key="2">
    <source>
        <dbReference type="SMART" id="SM01140"/>
    </source>
</evidence>
<feature type="region of interest" description="Disordered" evidence="1">
    <location>
        <begin position="353"/>
        <end position="447"/>
    </location>
</feature>
<protein>
    <submittedName>
        <fullName evidence="3">Armadillo-type protein</fullName>
    </submittedName>
</protein>
<feature type="compositionally biased region" description="Basic and acidic residues" evidence="1">
    <location>
        <begin position="261"/>
        <end position="272"/>
    </location>
</feature>
<dbReference type="SMART" id="SM01140">
    <property type="entry name" value="Drf_GBD"/>
    <property type="match status" value="1"/>
</dbReference>
<keyword evidence="4" id="KW-1185">Reference proteome</keyword>
<feature type="compositionally biased region" description="Polar residues" evidence="1">
    <location>
        <begin position="364"/>
        <end position="377"/>
    </location>
</feature>
<evidence type="ECO:0000313" key="3">
    <source>
        <dbReference type="EMBL" id="KAK1767672.1"/>
    </source>
</evidence>
<name>A0AAJ0C194_9PEZI</name>